<sequence length="453" mass="49743">MKKHFILGKVFTLIFMLIILLSVAGCGTKQEAAGNGKEPTKIVFWYAVGGKVGEATKTLVDQFNSTHPDIKVEAVFQGDYDSAINKLKQAIPSKSTPNVMQVYDIGTRFMIDSKAVVPVQKWIDKENFDMSSYEKNILAYYTVDNQLYSMPFNTSTPILYYNKTMFKEAGLDPENPPKTFEEVAADAQKLTEKDASGKVTRPGMALAIYGWFFEQFLAEQNSLYADNGNGRDAMATSAAFNSPEGKRVLDWWSGMVKDGSAVNMGRKTADTMKAFVSGQTAMTIDSTGVLGDIMDGVNGKFEVGTGFMPHPAGASNGGVIIGGASLWMMAGHSDAEEKATWEFIKYMTAAKQQAFWHIKTGYFPVTTAAYDDEDLKKYEAQYPQFKIAIDQLHNTPVNRSTQGGLLGVFTQARQEIESAIEHVLDGQASSEDALQKASDTVNEAISRYNASVK</sequence>
<name>A0A4V2USH9_9FIRM</name>
<protein>
    <submittedName>
        <fullName evidence="5">Carbohydrate ABC transporter substrate-binding protein (CUT1 family)</fullName>
    </submittedName>
</protein>
<dbReference type="Gene3D" id="3.40.190.10">
    <property type="entry name" value="Periplasmic binding protein-like II"/>
    <property type="match status" value="2"/>
</dbReference>
<dbReference type="EMBL" id="SMAA01000002">
    <property type="protein sequence ID" value="TCS81502.1"/>
    <property type="molecule type" value="Genomic_DNA"/>
</dbReference>
<accession>A0A4V2USH9</accession>
<evidence type="ECO:0000256" key="4">
    <source>
        <dbReference type="ARBA" id="ARBA00022729"/>
    </source>
</evidence>
<evidence type="ECO:0000313" key="5">
    <source>
        <dbReference type="EMBL" id="TCS81502.1"/>
    </source>
</evidence>
<keyword evidence="4" id="KW-0732">Signal</keyword>
<dbReference type="Pfam" id="PF13416">
    <property type="entry name" value="SBP_bac_8"/>
    <property type="match status" value="1"/>
</dbReference>
<comment type="subcellular location">
    <subcellularLocation>
        <location evidence="1">Cell envelope</location>
    </subcellularLocation>
</comment>
<evidence type="ECO:0000256" key="1">
    <source>
        <dbReference type="ARBA" id="ARBA00004196"/>
    </source>
</evidence>
<dbReference type="PANTHER" id="PTHR43649">
    <property type="entry name" value="ARABINOSE-BINDING PROTEIN-RELATED"/>
    <property type="match status" value="1"/>
</dbReference>
<dbReference type="GO" id="GO:0030313">
    <property type="term" value="C:cell envelope"/>
    <property type="evidence" value="ECO:0007669"/>
    <property type="project" value="UniProtKB-SubCell"/>
</dbReference>
<dbReference type="InterPro" id="IPR006059">
    <property type="entry name" value="SBP"/>
</dbReference>
<dbReference type="InterPro" id="IPR050490">
    <property type="entry name" value="Bact_solute-bd_prot1"/>
</dbReference>
<dbReference type="CDD" id="cd14748">
    <property type="entry name" value="PBP2_UgpB"/>
    <property type="match status" value="1"/>
</dbReference>
<dbReference type="PANTHER" id="PTHR43649:SF31">
    <property type="entry name" value="SN-GLYCEROL-3-PHOSPHATE-BINDING PERIPLASMIC PROTEIN UGPB"/>
    <property type="match status" value="1"/>
</dbReference>
<comment type="similarity">
    <text evidence="2">Belongs to the bacterial solute-binding protein 1 family.</text>
</comment>
<proteinExistence type="inferred from homology"/>
<reference evidence="5 6" key="1">
    <citation type="submission" date="2019-03" db="EMBL/GenBank/DDBJ databases">
        <title>Genomic Encyclopedia of Type Strains, Phase IV (KMG-IV): sequencing the most valuable type-strain genomes for metagenomic binning, comparative biology and taxonomic classification.</title>
        <authorList>
            <person name="Goeker M."/>
        </authorList>
    </citation>
    <scope>NUCLEOTIDE SEQUENCE [LARGE SCALE GENOMIC DNA]</scope>
    <source>
        <strain evidence="5 6">DSM 20467</strain>
    </source>
</reference>
<dbReference type="RefSeq" id="WP_132547440.1">
    <property type="nucleotide sequence ID" value="NZ_SMAA01000002.1"/>
</dbReference>
<dbReference type="PROSITE" id="PS51257">
    <property type="entry name" value="PROKAR_LIPOPROTEIN"/>
    <property type="match status" value="1"/>
</dbReference>
<evidence type="ECO:0000256" key="2">
    <source>
        <dbReference type="ARBA" id="ARBA00008520"/>
    </source>
</evidence>
<dbReference type="OrthoDB" id="9795467at2"/>
<dbReference type="SUPFAM" id="SSF53850">
    <property type="entry name" value="Periplasmic binding protein-like II"/>
    <property type="match status" value="1"/>
</dbReference>
<keyword evidence="3" id="KW-0813">Transport</keyword>
<keyword evidence="6" id="KW-1185">Reference proteome</keyword>
<dbReference type="AlphaFoldDB" id="A0A4V2USH9"/>
<organism evidence="5 6">
    <name type="scientific">Pectinatus cerevisiiphilus</name>
    <dbReference type="NCBI Taxonomy" id="86956"/>
    <lineage>
        <taxon>Bacteria</taxon>
        <taxon>Bacillati</taxon>
        <taxon>Bacillota</taxon>
        <taxon>Negativicutes</taxon>
        <taxon>Selenomonadales</taxon>
        <taxon>Selenomonadaceae</taxon>
        <taxon>Pectinatus</taxon>
    </lineage>
</organism>
<comment type="caution">
    <text evidence="5">The sequence shown here is derived from an EMBL/GenBank/DDBJ whole genome shotgun (WGS) entry which is preliminary data.</text>
</comment>
<evidence type="ECO:0000313" key="6">
    <source>
        <dbReference type="Proteomes" id="UP000295188"/>
    </source>
</evidence>
<gene>
    <name evidence="5" type="ORF">EDC37_102208</name>
</gene>
<evidence type="ECO:0000256" key="3">
    <source>
        <dbReference type="ARBA" id="ARBA00022448"/>
    </source>
</evidence>
<dbReference type="Proteomes" id="UP000295188">
    <property type="component" value="Unassembled WGS sequence"/>
</dbReference>